<protein>
    <recommendedName>
        <fullName evidence="4">DUF4890 domain-containing protein</fullName>
    </recommendedName>
</protein>
<reference evidence="2 3" key="1">
    <citation type="submission" date="2023-02" db="EMBL/GenBank/DDBJ databases">
        <title>Genome sequence of Sphingobacterium sp. KACC 22765.</title>
        <authorList>
            <person name="Kim S."/>
            <person name="Heo J."/>
            <person name="Kwon S.-W."/>
        </authorList>
    </citation>
    <scope>NUCLEOTIDE SEQUENCE [LARGE SCALE GENOMIC DNA]</scope>
    <source>
        <strain evidence="2 3">KACC 22765</strain>
    </source>
</reference>
<keyword evidence="3" id="KW-1185">Reference proteome</keyword>
<accession>A0ABY7WGL8</accession>
<evidence type="ECO:0000313" key="3">
    <source>
        <dbReference type="Proteomes" id="UP001221558"/>
    </source>
</evidence>
<gene>
    <name evidence="2" type="ORF">PQ465_21030</name>
</gene>
<evidence type="ECO:0000256" key="1">
    <source>
        <dbReference type="SAM" id="SignalP"/>
    </source>
</evidence>
<evidence type="ECO:0008006" key="4">
    <source>
        <dbReference type="Google" id="ProtNLM"/>
    </source>
</evidence>
<proteinExistence type="predicted"/>
<dbReference type="Gene3D" id="1.20.120.1490">
    <property type="match status" value="1"/>
</dbReference>
<organism evidence="2 3">
    <name type="scientific">Sphingobacterium oryzagri</name>
    <dbReference type="NCBI Taxonomy" id="3025669"/>
    <lineage>
        <taxon>Bacteria</taxon>
        <taxon>Pseudomonadati</taxon>
        <taxon>Bacteroidota</taxon>
        <taxon>Sphingobacteriia</taxon>
        <taxon>Sphingobacteriales</taxon>
        <taxon>Sphingobacteriaceae</taxon>
        <taxon>Sphingobacterium</taxon>
    </lineage>
</organism>
<dbReference type="Proteomes" id="UP001221558">
    <property type="component" value="Chromosome"/>
</dbReference>
<feature type="signal peptide" evidence="1">
    <location>
        <begin position="1"/>
        <end position="21"/>
    </location>
</feature>
<evidence type="ECO:0000313" key="2">
    <source>
        <dbReference type="EMBL" id="WDF68766.1"/>
    </source>
</evidence>
<sequence>MKKLKTLIICLLVGISWGGFAQERAGRGNFQNLSAEERAKSTVERLTKELSLEKAQQDSIYKISLEQANLDKAAFESANGDREKIRSVMQTNRATYNTKLKKFLTAEQQKKYDKLEKERSSRGPR</sequence>
<keyword evidence="1" id="KW-0732">Signal</keyword>
<dbReference type="RefSeq" id="WP_274267496.1">
    <property type="nucleotide sequence ID" value="NZ_CP117880.1"/>
</dbReference>
<feature type="chain" id="PRO_5045819228" description="DUF4890 domain-containing protein" evidence="1">
    <location>
        <begin position="22"/>
        <end position="125"/>
    </location>
</feature>
<name>A0ABY7WGL8_9SPHI</name>
<dbReference type="EMBL" id="CP117880">
    <property type="protein sequence ID" value="WDF68766.1"/>
    <property type="molecule type" value="Genomic_DNA"/>
</dbReference>